<name>A0A0D2AIR9_9PEZI</name>
<organism evidence="2 3">
    <name type="scientific">Verruconis gallopava</name>
    <dbReference type="NCBI Taxonomy" id="253628"/>
    <lineage>
        <taxon>Eukaryota</taxon>
        <taxon>Fungi</taxon>
        <taxon>Dikarya</taxon>
        <taxon>Ascomycota</taxon>
        <taxon>Pezizomycotina</taxon>
        <taxon>Dothideomycetes</taxon>
        <taxon>Pleosporomycetidae</taxon>
        <taxon>Venturiales</taxon>
        <taxon>Sympoventuriaceae</taxon>
        <taxon>Verruconis</taxon>
    </lineage>
</organism>
<sequence>MSTVINTAVTVSSYIAATLLSYRHRKSYLSKIEMPLEISDRVYKWCTSDESVSALLAADPTISPKDAAKKLYGHVKVSVTIEKPPKERVTATEGELQKALECGKWGPTKPSELFLRIYHDAVCPLEHDPLMGCVSPSLMGSYGVIPLSIIAPLPDLVRHMSNLIARAEREVFLATNYWILSDASTLITDAMRELSKRAGERGQKIVMKIMYDRGNPKQALHNHQLVSPSEYSTGKVCIPPPHEIPNIDLQVINFHRPTFGTFHSKFMVVDRKYGIVSSNNIQDNDNFEMLTHLEGPIVDSLYDVCLISWHEALQPPLPSYNSPASEGGYPSFTDPSFRSLFDAEGRFITPSRGPARELQEVVKDGEQACLPLHAPNDPHYDATIAEEITRMQSVLSPRDGKSRMQLVTEHLNRATHQSCAGTAPECRPDEEMTPYIPHPVSDPFPIALVNRKPYGAPNHQCVNTPQNEAWLSAVRNATRTVFIQTPDLNAEPLLPELLAAVRRGIEVTYYVCLGYNDAGELLPKQGGHNEMVANKLYTQLQAEERKRLHVGYYVAKDQTKPIHNKFKARSCHIKLLIVDSHIGIQGNGNQDTQSWYHSQETNIMIDSPAVCAAWEEALRRNQNTHLYGMASQEDGIWRDEHGNEAEGAIGKDPGHFAWAKGIMGAVNRVRGIGGF</sequence>
<gene>
    <name evidence="2" type="ORF">PV09_02884</name>
</gene>
<dbReference type="Gene3D" id="3.30.870.10">
    <property type="entry name" value="Endonuclease Chain A"/>
    <property type="match status" value="2"/>
</dbReference>
<evidence type="ECO:0000313" key="3">
    <source>
        <dbReference type="Proteomes" id="UP000053259"/>
    </source>
</evidence>
<dbReference type="InterPro" id="IPR025202">
    <property type="entry name" value="PLD-like_dom"/>
</dbReference>
<dbReference type="Proteomes" id="UP000053259">
    <property type="component" value="Unassembled WGS sequence"/>
</dbReference>
<dbReference type="PROSITE" id="PS50035">
    <property type="entry name" value="PLD"/>
    <property type="match status" value="1"/>
</dbReference>
<dbReference type="STRING" id="253628.A0A0D2AIR9"/>
<dbReference type="PANTHER" id="PTHR21248">
    <property type="entry name" value="CARDIOLIPIN SYNTHASE"/>
    <property type="match status" value="1"/>
</dbReference>
<evidence type="ECO:0000259" key="1">
    <source>
        <dbReference type="PROSITE" id="PS50035"/>
    </source>
</evidence>
<dbReference type="Pfam" id="PF13091">
    <property type="entry name" value="PLDc_2"/>
    <property type="match status" value="1"/>
</dbReference>
<dbReference type="GO" id="GO:0030572">
    <property type="term" value="F:phosphatidyltransferase activity"/>
    <property type="evidence" value="ECO:0007669"/>
    <property type="project" value="UniProtKB-ARBA"/>
</dbReference>
<dbReference type="AlphaFoldDB" id="A0A0D2AIR9"/>
<reference evidence="2 3" key="1">
    <citation type="submission" date="2015-01" db="EMBL/GenBank/DDBJ databases">
        <title>The Genome Sequence of Ochroconis gallopava CBS43764.</title>
        <authorList>
            <consortium name="The Broad Institute Genomics Platform"/>
            <person name="Cuomo C."/>
            <person name="de Hoog S."/>
            <person name="Gorbushina A."/>
            <person name="Stielow B."/>
            <person name="Teixiera M."/>
            <person name="Abouelleil A."/>
            <person name="Chapman S.B."/>
            <person name="Priest M."/>
            <person name="Young S.K."/>
            <person name="Wortman J."/>
            <person name="Nusbaum C."/>
            <person name="Birren B."/>
        </authorList>
    </citation>
    <scope>NUCLEOTIDE SEQUENCE [LARGE SCALE GENOMIC DNA]</scope>
    <source>
        <strain evidence="2 3">CBS 43764</strain>
    </source>
</reference>
<accession>A0A0D2AIR9</accession>
<protein>
    <recommendedName>
        <fullName evidence="1">PLD phosphodiesterase domain-containing protein</fullName>
    </recommendedName>
</protein>
<dbReference type="CDD" id="cd00138">
    <property type="entry name" value="PLDc_SF"/>
    <property type="match status" value="1"/>
</dbReference>
<proteinExistence type="predicted"/>
<evidence type="ECO:0000313" key="2">
    <source>
        <dbReference type="EMBL" id="KIW06440.1"/>
    </source>
</evidence>
<dbReference type="EMBL" id="KN847535">
    <property type="protein sequence ID" value="KIW06440.1"/>
    <property type="molecule type" value="Genomic_DNA"/>
</dbReference>
<dbReference type="SUPFAM" id="SSF56024">
    <property type="entry name" value="Phospholipase D/nuclease"/>
    <property type="match status" value="2"/>
</dbReference>
<dbReference type="PANTHER" id="PTHR21248:SF22">
    <property type="entry name" value="PHOSPHOLIPASE D"/>
    <property type="match status" value="1"/>
</dbReference>
<dbReference type="SMART" id="SM00155">
    <property type="entry name" value="PLDc"/>
    <property type="match status" value="1"/>
</dbReference>
<keyword evidence="3" id="KW-1185">Reference proteome</keyword>
<dbReference type="RefSeq" id="XP_016216309.1">
    <property type="nucleotide sequence ID" value="XM_016356003.1"/>
</dbReference>
<dbReference type="GeneID" id="27310857"/>
<dbReference type="GO" id="GO:0032049">
    <property type="term" value="P:cardiolipin biosynthetic process"/>
    <property type="evidence" value="ECO:0007669"/>
    <property type="project" value="UniProtKB-ARBA"/>
</dbReference>
<dbReference type="OrthoDB" id="9997422at2759"/>
<feature type="domain" description="PLD phosphodiesterase" evidence="1">
    <location>
        <begin position="258"/>
        <end position="285"/>
    </location>
</feature>
<dbReference type="VEuPathDB" id="FungiDB:PV09_02884"/>
<dbReference type="InParanoid" id="A0A0D2AIR9"/>
<dbReference type="InterPro" id="IPR001736">
    <property type="entry name" value="PLipase_D/transphosphatidylase"/>
</dbReference>
<dbReference type="HOGENOM" id="CLU_008053_1_0_1"/>